<dbReference type="InterPro" id="IPR008964">
    <property type="entry name" value="Invasin/intimin_cell_adhesion"/>
</dbReference>
<dbReference type="InterPro" id="IPR051715">
    <property type="entry name" value="Intimin-Invasin_domain"/>
</dbReference>
<proteinExistence type="predicted"/>
<dbReference type="Pfam" id="PF09134">
    <property type="entry name" value="Invasin_D3"/>
    <property type="match status" value="1"/>
</dbReference>
<dbReference type="GO" id="GO:0009279">
    <property type="term" value="C:cell outer membrane"/>
    <property type="evidence" value="ECO:0007669"/>
    <property type="project" value="TreeGrafter"/>
</dbReference>
<dbReference type="SUPFAM" id="SSF49373">
    <property type="entry name" value="Invasin/intimin cell-adhesion fragments"/>
    <property type="match status" value="1"/>
</dbReference>
<protein>
    <submittedName>
        <fullName evidence="2">Invasin</fullName>
    </submittedName>
</protein>
<name>A0A4U9VMY7_SERFO</name>
<dbReference type="EMBL" id="CABEEZ010000118">
    <property type="protein sequence ID" value="VTR48626.1"/>
    <property type="molecule type" value="Genomic_DNA"/>
</dbReference>
<dbReference type="InterPro" id="IPR013783">
    <property type="entry name" value="Ig-like_fold"/>
</dbReference>
<gene>
    <name evidence="2" type="ORF">NCTC12965_05699</name>
</gene>
<sequence>MTGSAFETIKVDAQVTAKYGLERIDWDSASLVAAGGMVIQTSSQSISLKLPPFMAGNNNYTLAAVAYDNQGNASNRSTTQIVVTQQNVSIVNSSTQASPVEIPADGVTKSMVTLTLKDLNNLPVQGMGDQLIAELHFTPNTGTTQPISNPLLSTVTETAPGVYTYQLTAGFSQGEAIIAPTINDISLASAKVNLIASSQVLSPENSLFSVEPAEIIADGLQTRYVGLYCPG</sequence>
<dbReference type="Gene3D" id="2.60.40.10">
    <property type="entry name" value="Immunoglobulins"/>
    <property type="match status" value="2"/>
</dbReference>
<dbReference type="PANTHER" id="PTHR39576:SF2">
    <property type="entry name" value="ATTACHING AND EFFACING PROTEIN HOMOLOG-RELATED"/>
    <property type="match status" value="1"/>
</dbReference>
<organism evidence="2">
    <name type="scientific">Serratia fonticola</name>
    <dbReference type="NCBI Taxonomy" id="47917"/>
    <lineage>
        <taxon>Bacteria</taxon>
        <taxon>Pseudomonadati</taxon>
        <taxon>Pseudomonadota</taxon>
        <taxon>Gammaproteobacteria</taxon>
        <taxon>Enterobacterales</taxon>
        <taxon>Yersiniaceae</taxon>
        <taxon>Serratia</taxon>
    </lineage>
</organism>
<dbReference type="InterPro" id="IPR015217">
    <property type="entry name" value="Invasin_dom_3"/>
</dbReference>
<evidence type="ECO:0000259" key="1">
    <source>
        <dbReference type="Pfam" id="PF09134"/>
    </source>
</evidence>
<dbReference type="AlphaFoldDB" id="A0A4U9VMY7"/>
<dbReference type="PANTHER" id="PTHR39576">
    <property type="entry name" value="ATTACHING AND EFFACING PROTEIN HOMOLOG-RELATED-RELATED"/>
    <property type="match status" value="1"/>
</dbReference>
<evidence type="ECO:0000313" key="2">
    <source>
        <dbReference type="EMBL" id="VTR48626.1"/>
    </source>
</evidence>
<accession>A0A4U9VMY7</accession>
<reference evidence="2" key="1">
    <citation type="submission" date="2019-05" db="EMBL/GenBank/DDBJ databases">
        <authorList>
            <consortium name="Pathogen Informatics"/>
        </authorList>
    </citation>
    <scope>NUCLEOTIDE SEQUENCE [LARGE SCALE GENOMIC DNA]</scope>
    <source>
        <strain evidence="2">NCTC12965</strain>
    </source>
</reference>
<feature type="domain" description="Invasin" evidence="1">
    <location>
        <begin position="91"/>
        <end position="196"/>
    </location>
</feature>